<reference evidence="5" key="2">
    <citation type="journal article" date="2011" name="PLoS Pathog.">
        <title>Comparative genomics yields insights into niche adaptation of plant vascular wilt pathogens.</title>
        <authorList>
            <person name="Klosterman S.J."/>
            <person name="Subbarao K.V."/>
            <person name="Kang S."/>
            <person name="Veronese P."/>
            <person name="Gold S.E."/>
            <person name="Thomma B.P.H.J."/>
            <person name="Chen Z."/>
            <person name="Henrissat B."/>
            <person name="Lee Y.-H."/>
            <person name="Park J."/>
            <person name="Garcia-Pedrajas M.D."/>
            <person name="Barbara D.J."/>
            <person name="Anchieta A."/>
            <person name="de Jonge R."/>
            <person name="Santhanam P."/>
            <person name="Maruthachalam K."/>
            <person name="Atallah Z."/>
            <person name="Amyotte S.G."/>
            <person name="Paz Z."/>
            <person name="Inderbitzin P."/>
            <person name="Hayes R.J."/>
            <person name="Heiman D.I."/>
            <person name="Young S."/>
            <person name="Zeng Q."/>
            <person name="Engels R."/>
            <person name="Galagan J."/>
            <person name="Cuomo C.A."/>
            <person name="Dobinson K.F."/>
            <person name="Ma L.-J."/>
        </authorList>
    </citation>
    <scope>NUCLEOTIDE SEQUENCE [LARGE SCALE GENOMIC DNA]</scope>
    <source>
        <strain evidence="5">VdLs.17 / ATCC MYA-4575 / FGSC 10137</strain>
    </source>
</reference>
<dbReference type="SUPFAM" id="SSF55811">
    <property type="entry name" value="Nudix"/>
    <property type="match status" value="1"/>
</dbReference>
<dbReference type="eggNOG" id="ENOG502S3YT">
    <property type="taxonomic scope" value="Eukaryota"/>
</dbReference>
<dbReference type="InterPro" id="IPR015797">
    <property type="entry name" value="NUDIX_hydrolase-like_dom_sf"/>
</dbReference>
<dbReference type="AlphaFoldDB" id="G2X8U3"/>
<gene>
    <name evidence="4" type="ORF">VDAG_06234</name>
</gene>
<proteinExistence type="inferred from homology"/>
<dbReference type="CDD" id="cd04678">
    <property type="entry name" value="NUDIX_MTH2_Nudt15"/>
    <property type="match status" value="1"/>
</dbReference>
<evidence type="ECO:0000313" key="5">
    <source>
        <dbReference type="Proteomes" id="UP000001611"/>
    </source>
</evidence>
<evidence type="ECO:0000256" key="2">
    <source>
        <dbReference type="RuleBase" id="RU003476"/>
    </source>
</evidence>
<dbReference type="PROSITE" id="PS51462">
    <property type="entry name" value="NUDIX"/>
    <property type="match status" value="1"/>
</dbReference>
<dbReference type="GO" id="GO:0006203">
    <property type="term" value="P:dGTP catabolic process"/>
    <property type="evidence" value="ECO:0007669"/>
    <property type="project" value="TreeGrafter"/>
</dbReference>
<dbReference type="PANTHER" id="PTHR16099">
    <property type="entry name" value="8-OXO-DGTP DIPHOSPHATES NUDT15"/>
    <property type="match status" value="1"/>
</dbReference>
<dbReference type="InParanoid" id="G2X8U3"/>
<reference evidence="4 5" key="1">
    <citation type="submission" date="2008-03" db="EMBL/GenBank/DDBJ databases">
        <title>The Genome Sequence of Verticillium dahliae VdLs.17.</title>
        <authorList>
            <consortium name="The Broad Institute Genome Sequencing Platform"/>
            <person name="Ma L.-J.J."/>
            <person name="Klosterman S.J."/>
            <person name="Subbarao K."/>
            <person name="Dobinson K."/>
            <person name="Veronese P."/>
            <person name="Kang S."/>
            <person name="Gold S.E."/>
            <person name="Young S."/>
            <person name="Jaffe D."/>
            <person name="Gnerre S."/>
            <person name="Berlin A."/>
            <person name="Heiman D."/>
            <person name="Hepburn T."/>
            <person name="Sykes S."/>
            <person name="Alvarado L."/>
            <person name="Kodira C.D."/>
            <person name="Lander E."/>
            <person name="Galagan J."/>
            <person name="Nusbaum C."/>
            <person name="Birren B."/>
        </authorList>
    </citation>
    <scope>NUCLEOTIDE SEQUENCE [LARGE SCALE GENOMIC DNA]</scope>
    <source>
        <strain evidence="5">VdLs.17 / ATCC MYA-4575 / FGSC 10137</strain>
    </source>
</reference>
<dbReference type="PANTHER" id="PTHR16099:SF5">
    <property type="entry name" value="NUCLEOTIDE TRIPHOSPHATE DIPHOSPHATASE NUDT15"/>
    <property type="match status" value="1"/>
</dbReference>
<dbReference type="STRING" id="498257.G2X8U3"/>
<dbReference type="FunFam" id="3.90.79.10:FF:000060">
    <property type="entry name" value="Nudix hydrolase 1"/>
    <property type="match status" value="1"/>
</dbReference>
<dbReference type="KEGG" id="vda:VDAG_06234"/>
<dbReference type="OMA" id="FEECTIR"/>
<keyword evidence="5" id="KW-1185">Reference proteome</keyword>
<evidence type="ECO:0000256" key="1">
    <source>
        <dbReference type="ARBA" id="ARBA00022801"/>
    </source>
</evidence>
<keyword evidence="1 2" id="KW-0378">Hydrolase</keyword>
<dbReference type="PRINTS" id="PR00502">
    <property type="entry name" value="NUDIXFAMILY"/>
</dbReference>
<evidence type="ECO:0000259" key="3">
    <source>
        <dbReference type="PROSITE" id="PS51462"/>
    </source>
</evidence>
<dbReference type="InterPro" id="IPR000086">
    <property type="entry name" value="NUDIX_hydrolase_dom"/>
</dbReference>
<dbReference type="GO" id="GO:0035539">
    <property type="term" value="F:8-oxo-7,8-dihydrodeoxyguanosine triphosphate pyrophosphatase activity"/>
    <property type="evidence" value="ECO:0007669"/>
    <property type="project" value="TreeGrafter"/>
</dbReference>
<dbReference type="OrthoDB" id="447842at2759"/>
<dbReference type="RefSeq" id="XP_009657543.1">
    <property type="nucleotide sequence ID" value="XM_009659248.1"/>
</dbReference>
<dbReference type="GeneID" id="20707697"/>
<name>G2X8U3_VERDV</name>
<evidence type="ECO:0000313" key="4">
    <source>
        <dbReference type="EMBL" id="EGY15380.1"/>
    </source>
</evidence>
<dbReference type="Pfam" id="PF00293">
    <property type="entry name" value="NUDIX"/>
    <property type="match status" value="1"/>
</dbReference>
<dbReference type="GO" id="GO:0005829">
    <property type="term" value="C:cytosol"/>
    <property type="evidence" value="ECO:0007669"/>
    <property type="project" value="TreeGrafter"/>
</dbReference>
<organism evidence="4 5">
    <name type="scientific">Verticillium dahliae (strain VdLs.17 / ATCC MYA-4575 / FGSC 10137)</name>
    <name type="common">Verticillium wilt</name>
    <dbReference type="NCBI Taxonomy" id="498257"/>
    <lineage>
        <taxon>Eukaryota</taxon>
        <taxon>Fungi</taxon>
        <taxon>Dikarya</taxon>
        <taxon>Ascomycota</taxon>
        <taxon>Pezizomycotina</taxon>
        <taxon>Sordariomycetes</taxon>
        <taxon>Hypocreomycetidae</taxon>
        <taxon>Glomerellales</taxon>
        <taxon>Plectosphaerellaceae</taxon>
        <taxon>Verticillium</taxon>
    </lineage>
</organism>
<accession>G2X8U3</accession>
<sequence length="161" mass="17358">MSTTASPNPRVGVAAIIANAQGQIVSGKRQGSHGAGTWQLPGGHLEYGESFFACAEREVLEETGLRVRGVKVAAVTNDIFADQGKHYITIFVKCEMEDATAQPEVCSSSLHLPSLQWSLRSAVLGFGSRGDDLRHLEDAGENLFLPLVNLFKEHADIDPLL</sequence>
<protein>
    <submittedName>
        <fullName evidence="4">Nudix hydrolase</fullName>
    </submittedName>
</protein>
<dbReference type="Proteomes" id="UP000001611">
    <property type="component" value="Unassembled WGS sequence"/>
</dbReference>
<dbReference type="InterPro" id="IPR020084">
    <property type="entry name" value="NUDIX_hydrolase_CS"/>
</dbReference>
<dbReference type="PROSITE" id="PS00893">
    <property type="entry name" value="NUDIX_BOX"/>
    <property type="match status" value="1"/>
</dbReference>
<dbReference type="Gene3D" id="3.90.79.10">
    <property type="entry name" value="Nucleoside Triphosphate Pyrophosphohydrolase"/>
    <property type="match status" value="1"/>
</dbReference>
<feature type="domain" description="Nudix hydrolase" evidence="3">
    <location>
        <begin position="8"/>
        <end position="137"/>
    </location>
</feature>
<dbReference type="InterPro" id="IPR020476">
    <property type="entry name" value="Nudix_hydrolase"/>
</dbReference>
<comment type="similarity">
    <text evidence="2">Belongs to the Nudix hydrolase family.</text>
</comment>
<dbReference type="HOGENOM" id="CLU_037162_9_0_1"/>
<dbReference type="EMBL" id="DS572707">
    <property type="protein sequence ID" value="EGY15380.1"/>
    <property type="molecule type" value="Genomic_DNA"/>
</dbReference>